<organism evidence="2 3">
    <name type="scientific">Porphyra umbilicalis</name>
    <name type="common">Purple laver</name>
    <name type="synonym">Red alga</name>
    <dbReference type="NCBI Taxonomy" id="2786"/>
    <lineage>
        <taxon>Eukaryota</taxon>
        <taxon>Rhodophyta</taxon>
        <taxon>Bangiophyceae</taxon>
        <taxon>Bangiales</taxon>
        <taxon>Bangiaceae</taxon>
        <taxon>Porphyra</taxon>
    </lineage>
</organism>
<dbReference type="AlphaFoldDB" id="A0A1X6PIF4"/>
<keyword evidence="3" id="KW-1185">Reference proteome</keyword>
<proteinExistence type="predicted"/>
<name>A0A1X6PIF4_PORUM</name>
<gene>
    <name evidence="2" type="ORF">BU14_0047s0016</name>
</gene>
<feature type="region of interest" description="Disordered" evidence="1">
    <location>
        <begin position="69"/>
        <end position="88"/>
    </location>
</feature>
<accession>A0A1X6PIF4</accession>
<protein>
    <submittedName>
        <fullName evidence="2">Uncharacterized protein</fullName>
    </submittedName>
</protein>
<dbReference type="Proteomes" id="UP000218209">
    <property type="component" value="Unassembled WGS sequence"/>
</dbReference>
<reference evidence="2 3" key="1">
    <citation type="submission" date="2017-03" db="EMBL/GenBank/DDBJ databases">
        <title>WGS assembly of Porphyra umbilicalis.</title>
        <authorList>
            <person name="Brawley S.H."/>
            <person name="Blouin N.A."/>
            <person name="Ficko-Blean E."/>
            <person name="Wheeler G.L."/>
            <person name="Lohr M."/>
            <person name="Goodson H.V."/>
            <person name="Jenkins J.W."/>
            <person name="Blaby-Haas C.E."/>
            <person name="Helliwell K.E."/>
            <person name="Chan C."/>
            <person name="Marriage T."/>
            <person name="Bhattacharya D."/>
            <person name="Klein A.S."/>
            <person name="Badis Y."/>
            <person name="Brodie J."/>
            <person name="Cao Y."/>
            <person name="Collen J."/>
            <person name="Dittami S.M."/>
            <person name="Gachon C.M."/>
            <person name="Green B.R."/>
            <person name="Karpowicz S."/>
            <person name="Kim J.W."/>
            <person name="Kudahl U."/>
            <person name="Lin S."/>
            <person name="Michel G."/>
            <person name="Mittag M."/>
            <person name="Olson B.J."/>
            <person name="Pangilinan J."/>
            <person name="Peng Y."/>
            <person name="Qiu H."/>
            <person name="Shu S."/>
            <person name="Singer J.T."/>
            <person name="Smith A.G."/>
            <person name="Sprecher B.N."/>
            <person name="Wagner V."/>
            <person name="Wang W."/>
            <person name="Wang Z.-Y."/>
            <person name="Yan J."/>
            <person name="Yarish C."/>
            <person name="Zoeuner-Riek S."/>
            <person name="Zhuang Y."/>
            <person name="Zou Y."/>
            <person name="Lindquist E.A."/>
            <person name="Grimwood J."/>
            <person name="Barry K."/>
            <person name="Rokhsar D.S."/>
            <person name="Schmutz J."/>
            <person name="Stiller J.W."/>
            <person name="Grossman A.R."/>
            <person name="Prochnik S.E."/>
        </authorList>
    </citation>
    <scope>NUCLEOTIDE SEQUENCE [LARGE SCALE GENOMIC DNA]</scope>
    <source>
        <strain evidence="2">4086291</strain>
    </source>
</reference>
<dbReference type="EMBL" id="KV918770">
    <property type="protein sequence ID" value="OSX80651.1"/>
    <property type="molecule type" value="Genomic_DNA"/>
</dbReference>
<evidence type="ECO:0000313" key="3">
    <source>
        <dbReference type="Proteomes" id="UP000218209"/>
    </source>
</evidence>
<sequence length="88" mass="9895">MLADTNMTPDDLLYNYRFVDCKVNLPWVSVVNLEEEDTTSPIKNSLDESQLNPQSTIKVADCDRMAPNIEGKRQHQPASKSSLIGIFP</sequence>
<evidence type="ECO:0000256" key="1">
    <source>
        <dbReference type="SAM" id="MobiDB-lite"/>
    </source>
</evidence>
<evidence type="ECO:0000313" key="2">
    <source>
        <dbReference type="EMBL" id="OSX80651.1"/>
    </source>
</evidence>